<protein>
    <submittedName>
        <fullName evidence="1">Uncharacterized protein</fullName>
    </submittedName>
</protein>
<dbReference type="AlphaFoldDB" id="A0A0X8JCX2"/>
<gene>
    <name evidence="1" type="ORF">AXF14_01860</name>
</gene>
<evidence type="ECO:0000313" key="1">
    <source>
        <dbReference type="EMBL" id="AMD86574.1"/>
    </source>
</evidence>
<dbReference type="KEGG" id="ard:AXF14_01860"/>
<accession>A0A0X8JCX2</accession>
<name>A0A0X8JCX2_ACTRD</name>
<sequence>MTSSQFPSHRAADLTPELLLAHAKSLLPSGRGNPRTADLRRAISASYYVAFHQLSKHAAQCLIQGDDWYSGRLGWSTAHAQVARWITHTDLVGLCEDVVALANNSSKPVHPGLAPRGLVDPRLAEVCQSLIDLHSARTDADYDVMVKPSKRETVMYTEVAGRLLVLTEQLLREGEASYLRFLALALGARKVAKRR</sequence>
<evidence type="ECO:0000313" key="2">
    <source>
        <dbReference type="Proteomes" id="UP000065220"/>
    </source>
</evidence>
<dbReference type="STRING" id="111015.AXF14_01860"/>
<organism evidence="1 2">
    <name type="scientific">Actinomyces radicidentis</name>
    <dbReference type="NCBI Taxonomy" id="111015"/>
    <lineage>
        <taxon>Bacteria</taxon>
        <taxon>Bacillati</taxon>
        <taxon>Actinomycetota</taxon>
        <taxon>Actinomycetes</taxon>
        <taxon>Actinomycetales</taxon>
        <taxon>Actinomycetaceae</taxon>
        <taxon>Actinomyces</taxon>
    </lineage>
</organism>
<keyword evidence="2" id="KW-1185">Reference proteome</keyword>
<dbReference type="Gene3D" id="1.20.120.330">
    <property type="entry name" value="Nucleotidyltransferases domain 2"/>
    <property type="match status" value="1"/>
</dbReference>
<proteinExistence type="predicted"/>
<dbReference type="Proteomes" id="UP000065220">
    <property type="component" value="Chromosome"/>
</dbReference>
<dbReference type="EMBL" id="CP014228">
    <property type="protein sequence ID" value="AMD86574.1"/>
    <property type="molecule type" value="Genomic_DNA"/>
</dbReference>
<reference evidence="2" key="1">
    <citation type="submission" date="2016-02" db="EMBL/GenBank/DDBJ databases">
        <authorList>
            <person name="Holder M.E."/>
            <person name="Ajami N.J."/>
            <person name="Petrosino J.F."/>
        </authorList>
    </citation>
    <scope>NUCLEOTIDE SEQUENCE [LARGE SCALE GENOMIC DNA]</scope>
    <source>
        <strain evidence="2">CCUG 36733</strain>
    </source>
</reference>